<dbReference type="PRINTS" id="PR00344">
    <property type="entry name" value="BCTRLSENSOR"/>
</dbReference>
<organism evidence="16 17">
    <name type="scientific">Domibacillus antri</name>
    <dbReference type="NCBI Taxonomy" id="1714264"/>
    <lineage>
        <taxon>Bacteria</taxon>
        <taxon>Bacillati</taxon>
        <taxon>Bacillota</taxon>
        <taxon>Bacilli</taxon>
        <taxon>Bacillales</taxon>
        <taxon>Bacillaceae</taxon>
        <taxon>Domibacillus</taxon>
    </lineage>
</organism>
<name>A0A1Q8Q4D5_9BACI</name>
<dbReference type="PANTHER" id="PTHR43065">
    <property type="entry name" value="SENSOR HISTIDINE KINASE"/>
    <property type="match status" value="1"/>
</dbReference>
<evidence type="ECO:0000256" key="8">
    <source>
        <dbReference type="ARBA" id="ARBA00022741"/>
    </source>
</evidence>
<feature type="transmembrane region" description="Helical" evidence="14">
    <location>
        <begin position="103"/>
        <end position="122"/>
    </location>
</feature>
<dbReference type="InterPro" id="IPR005467">
    <property type="entry name" value="His_kinase_dom"/>
</dbReference>
<dbReference type="InterPro" id="IPR036890">
    <property type="entry name" value="HATPase_C_sf"/>
</dbReference>
<dbReference type="InterPro" id="IPR003594">
    <property type="entry name" value="HATPase_dom"/>
</dbReference>
<evidence type="ECO:0000256" key="4">
    <source>
        <dbReference type="ARBA" id="ARBA00022475"/>
    </source>
</evidence>
<dbReference type="InterPro" id="IPR004358">
    <property type="entry name" value="Sig_transdc_His_kin-like_C"/>
</dbReference>
<evidence type="ECO:0000256" key="13">
    <source>
        <dbReference type="ARBA" id="ARBA00023136"/>
    </source>
</evidence>
<dbReference type="Gene3D" id="1.10.287.130">
    <property type="match status" value="1"/>
</dbReference>
<comment type="catalytic activity">
    <reaction evidence="1">
        <text>ATP + protein L-histidine = ADP + protein N-phospho-L-histidine.</text>
        <dbReference type="EC" id="2.7.13.3"/>
    </reaction>
</comment>
<keyword evidence="7 14" id="KW-0812">Transmembrane</keyword>
<evidence type="ECO:0000259" key="15">
    <source>
        <dbReference type="PROSITE" id="PS50109"/>
    </source>
</evidence>
<dbReference type="GO" id="GO:0005524">
    <property type="term" value="F:ATP binding"/>
    <property type="evidence" value="ECO:0007669"/>
    <property type="project" value="UniProtKB-KW"/>
</dbReference>
<evidence type="ECO:0000256" key="2">
    <source>
        <dbReference type="ARBA" id="ARBA00004651"/>
    </source>
</evidence>
<dbReference type="GO" id="GO:0005886">
    <property type="term" value="C:plasma membrane"/>
    <property type="evidence" value="ECO:0007669"/>
    <property type="project" value="UniProtKB-SubCell"/>
</dbReference>
<reference evidence="16 17" key="1">
    <citation type="submission" date="2016-12" db="EMBL/GenBank/DDBJ databases">
        <title>Domibacillus antri genome sequencing.</title>
        <authorList>
            <person name="Verma A."/>
            <person name="Krishnamurthi S."/>
        </authorList>
    </citation>
    <scope>NUCLEOTIDE SEQUENCE [LARGE SCALE GENOMIC DNA]</scope>
    <source>
        <strain evidence="16 17">XD80</strain>
    </source>
</reference>
<evidence type="ECO:0000256" key="1">
    <source>
        <dbReference type="ARBA" id="ARBA00000085"/>
    </source>
</evidence>
<comment type="caution">
    <text evidence="16">The sequence shown here is derived from an EMBL/GenBank/DDBJ whole genome shotgun (WGS) entry which is preliminary data.</text>
</comment>
<dbReference type="Pfam" id="PF02518">
    <property type="entry name" value="HATPase_c"/>
    <property type="match status" value="1"/>
</dbReference>
<dbReference type="RefSeq" id="WP_075398698.1">
    <property type="nucleotide sequence ID" value="NZ_MSDU01000022.1"/>
</dbReference>
<keyword evidence="13 14" id="KW-0472">Membrane</keyword>
<feature type="transmembrane region" description="Helical" evidence="14">
    <location>
        <begin position="72"/>
        <end position="97"/>
    </location>
</feature>
<dbReference type="PROSITE" id="PS50109">
    <property type="entry name" value="HIS_KIN"/>
    <property type="match status" value="1"/>
</dbReference>
<accession>A0A1Q8Q4D5</accession>
<dbReference type="GO" id="GO:0000155">
    <property type="term" value="F:phosphorelay sensor kinase activity"/>
    <property type="evidence" value="ECO:0007669"/>
    <property type="project" value="InterPro"/>
</dbReference>
<dbReference type="EC" id="2.7.13.3" evidence="3"/>
<evidence type="ECO:0000256" key="5">
    <source>
        <dbReference type="ARBA" id="ARBA00022553"/>
    </source>
</evidence>
<dbReference type="OrthoDB" id="9815750at2"/>
<evidence type="ECO:0000256" key="7">
    <source>
        <dbReference type="ARBA" id="ARBA00022692"/>
    </source>
</evidence>
<sequence length="417" mass="47504">MDLLTKDLLINFLFILLPLFFVQMLYQLNYAYRFKKVKEWIFSIFPIVSIMLCMLFPVSVNDQFIWDLRRIPFILGALYGGYKLVFFLLALIIVIRYPMGGDGFYISLYTHMILAVLIAFLSSHYLKMTLKTKLLVSVSLTVFSIIISLISLNMFGYPINEDFWIPYTVINVISILITTALLEIIRNNMDVLQKIMKAEKLEIVSHLAASISHEVRNPLTVSKGFIQLSCDEKVDPAVRKGYLNTAIHELDRAADIINDYLMFAKPAFEKEEKISIYEEIQHVVNVVIPLAKMNGVQVHLSLPNEEKGFALGERKKLEQSFINILKNGIESMPNGGHLHISLGYQHHSIHIHICDEGSGMTQEQLNRLGEPYFTTKKQGTGLGMMVSFSIIQSMKGEINVTSEEGKGTCFYIKLPCQ</sequence>
<evidence type="ECO:0000256" key="14">
    <source>
        <dbReference type="SAM" id="Phobius"/>
    </source>
</evidence>
<evidence type="ECO:0000256" key="12">
    <source>
        <dbReference type="ARBA" id="ARBA00023012"/>
    </source>
</evidence>
<feature type="transmembrane region" description="Helical" evidence="14">
    <location>
        <begin position="134"/>
        <end position="157"/>
    </location>
</feature>
<dbReference type="Proteomes" id="UP000185568">
    <property type="component" value="Unassembled WGS sequence"/>
</dbReference>
<dbReference type="Pfam" id="PF07694">
    <property type="entry name" value="5TM-5TMR_LYT"/>
    <property type="match status" value="1"/>
</dbReference>
<dbReference type="SUPFAM" id="SSF55874">
    <property type="entry name" value="ATPase domain of HSP90 chaperone/DNA topoisomerase II/histidine kinase"/>
    <property type="match status" value="1"/>
</dbReference>
<evidence type="ECO:0000256" key="10">
    <source>
        <dbReference type="ARBA" id="ARBA00022840"/>
    </source>
</evidence>
<evidence type="ECO:0000256" key="6">
    <source>
        <dbReference type="ARBA" id="ARBA00022679"/>
    </source>
</evidence>
<comment type="subcellular location">
    <subcellularLocation>
        <location evidence="2">Cell membrane</location>
        <topology evidence="2">Multi-pass membrane protein</topology>
    </subcellularLocation>
</comment>
<feature type="transmembrane region" description="Helical" evidence="14">
    <location>
        <begin position="163"/>
        <end position="185"/>
    </location>
</feature>
<evidence type="ECO:0000256" key="11">
    <source>
        <dbReference type="ARBA" id="ARBA00022989"/>
    </source>
</evidence>
<dbReference type="EMBL" id="MSDU01000022">
    <property type="protein sequence ID" value="OLN22188.1"/>
    <property type="molecule type" value="Genomic_DNA"/>
</dbReference>
<dbReference type="InterPro" id="IPR011620">
    <property type="entry name" value="Sig_transdc_His_kinase_LytS_TM"/>
</dbReference>
<dbReference type="Gene3D" id="3.30.565.10">
    <property type="entry name" value="Histidine kinase-like ATPase, C-terminal domain"/>
    <property type="match status" value="1"/>
</dbReference>
<dbReference type="InterPro" id="IPR003661">
    <property type="entry name" value="HisK_dim/P_dom"/>
</dbReference>
<dbReference type="InterPro" id="IPR036097">
    <property type="entry name" value="HisK_dim/P_sf"/>
</dbReference>
<dbReference type="PANTHER" id="PTHR43065:SF46">
    <property type="entry name" value="C4-DICARBOXYLATE TRANSPORT SENSOR PROTEIN DCTB"/>
    <property type="match status" value="1"/>
</dbReference>
<keyword evidence="11 14" id="KW-1133">Transmembrane helix</keyword>
<dbReference type="CDD" id="cd00082">
    <property type="entry name" value="HisKA"/>
    <property type="match status" value="1"/>
</dbReference>
<keyword evidence="10" id="KW-0067">ATP-binding</keyword>
<dbReference type="STRING" id="1714264.BTO30_10580"/>
<dbReference type="SMART" id="SM00388">
    <property type="entry name" value="HisKA"/>
    <property type="match status" value="1"/>
</dbReference>
<gene>
    <name evidence="16" type="ORF">BTO30_10580</name>
</gene>
<keyword evidence="12" id="KW-0902">Two-component regulatory system</keyword>
<keyword evidence="5" id="KW-0597">Phosphoprotein</keyword>
<evidence type="ECO:0000313" key="16">
    <source>
        <dbReference type="EMBL" id="OLN22188.1"/>
    </source>
</evidence>
<dbReference type="Pfam" id="PF00512">
    <property type="entry name" value="HisKA"/>
    <property type="match status" value="1"/>
</dbReference>
<evidence type="ECO:0000256" key="9">
    <source>
        <dbReference type="ARBA" id="ARBA00022777"/>
    </source>
</evidence>
<dbReference type="SMART" id="SM00387">
    <property type="entry name" value="HATPase_c"/>
    <property type="match status" value="1"/>
</dbReference>
<feature type="transmembrane region" description="Helical" evidence="14">
    <location>
        <begin position="9"/>
        <end position="28"/>
    </location>
</feature>
<evidence type="ECO:0000256" key="3">
    <source>
        <dbReference type="ARBA" id="ARBA00012438"/>
    </source>
</evidence>
<keyword evidence="8" id="KW-0547">Nucleotide-binding</keyword>
<protein>
    <recommendedName>
        <fullName evidence="3">histidine kinase</fullName>
        <ecNumber evidence="3">2.7.13.3</ecNumber>
    </recommendedName>
</protein>
<keyword evidence="4" id="KW-1003">Cell membrane</keyword>
<keyword evidence="9" id="KW-0418">Kinase</keyword>
<feature type="transmembrane region" description="Helical" evidence="14">
    <location>
        <begin position="40"/>
        <end position="60"/>
    </location>
</feature>
<evidence type="ECO:0000313" key="17">
    <source>
        <dbReference type="Proteomes" id="UP000185568"/>
    </source>
</evidence>
<keyword evidence="17" id="KW-1185">Reference proteome</keyword>
<dbReference type="SUPFAM" id="SSF47384">
    <property type="entry name" value="Homodimeric domain of signal transducing histidine kinase"/>
    <property type="match status" value="1"/>
</dbReference>
<proteinExistence type="predicted"/>
<dbReference type="AlphaFoldDB" id="A0A1Q8Q4D5"/>
<dbReference type="GO" id="GO:0071555">
    <property type="term" value="P:cell wall organization"/>
    <property type="evidence" value="ECO:0007669"/>
    <property type="project" value="InterPro"/>
</dbReference>
<feature type="domain" description="Histidine kinase" evidence="15">
    <location>
        <begin position="210"/>
        <end position="417"/>
    </location>
</feature>
<keyword evidence="6" id="KW-0808">Transferase</keyword>